<reference evidence="2 3" key="1">
    <citation type="submission" date="2020-08" db="EMBL/GenBank/DDBJ databases">
        <authorList>
            <person name="Hejnol A."/>
        </authorList>
    </citation>
    <scope>NUCLEOTIDE SEQUENCE [LARGE SCALE GENOMIC DNA]</scope>
</reference>
<proteinExistence type="predicted"/>
<dbReference type="InterPro" id="IPR011579">
    <property type="entry name" value="ATPase_dom"/>
</dbReference>
<name>A0A7I8W1X2_9ANNE</name>
<feature type="domain" description="ATPase" evidence="1">
    <location>
        <begin position="275"/>
        <end position="491"/>
    </location>
</feature>
<organism evidence="2 3">
    <name type="scientific">Dimorphilus gyrociliatus</name>
    <dbReference type="NCBI Taxonomy" id="2664684"/>
    <lineage>
        <taxon>Eukaryota</taxon>
        <taxon>Metazoa</taxon>
        <taxon>Spiralia</taxon>
        <taxon>Lophotrochozoa</taxon>
        <taxon>Annelida</taxon>
        <taxon>Polychaeta</taxon>
        <taxon>Polychaeta incertae sedis</taxon>
        <taxon>Dinophilidae</taxon>
        <taxon>Dimorphilus</taxon>
    </lineage>
</organism>
<gene>
    <name evidence="2" type="ORF">DGYR_LOCUS9772</name>
</gene>
<keyword evidence="3" id="KW-1185">Reference proteome</keyword>
<evidence type="ECO:0000313" key="2">
    <source>
        <dbReference type="EMBL" id="CAD5121876.1"/>
    </source>
</evidence>
<dbReference type="Pfam" id="PF01637">
    <property type="entry name" value="ATPase_2"/>
    <property type="match status" value="1"/>
</dbReference>
<evidence type="ECO:0000313" key="3">
    <source>
        <dbReference type="Proteomes" id="UP000549394"/>
    </source>
</evidence>
<comment type="caution">
    <text evidence="2">The sequence shown here is derived from an EMBL/GenBank/DDBJ whole genome shotgun (WGS) entry which is preliminary data.</text>
</comment>
<dbReference type="AlphaFoldDB" id="A0A7I8W1X2"/>
<dbReference type="Proteomes" id="UP000549394">
    <property type="component" value="Unassembled WGS sequence"/>
</dbReference>
<dbReference type="SUPFAM" id="SSF52540">
    <property type="entry name" value="P-loop containing nucleoside triphosphate hydrolases"/>
    <property type="match status" value="1"/>
</dbReference>
<dbReference type="PANTHER" id="PTHR36168">
    <property type="entry name" value="CHROMOSOME 1, WHOLE GENOME SHOTGUN SEQUENCE"/>
    <property type="match status" value="1"/>
</dbReference>
<accession>A0A7I8W1X2</accession>
<evidence type="ECO:0000259" key="1">
    <source>
        <dbReference type="Pfam" id="PF01637"/>
    </source>
</evidence>
<sequence>MDFKWEEAEECLRRTVSSISDEKIIDLLHTYLRECYVLARPTLQQVSSLTVRLAQQPVKTVKELRDGGKIKVDMTTNTKKKENVLKLEQFIRDSLKQEIFRADVTPLAEEAERRVYKIFSNELPMNLIRKKKEIGNFILACAQLVWKMTIQQPMLTFDVSPPTFNPLLHEPLVPNYQVKKGKRIAAYAIPILRGAKDKKLYKHLGIFYHRGTIFGVIGSTTSLFIYGTYYYMNRRLYIGDKLKYGCLLNNENDIVLPYQRRPKLEQRLCDVLSSSPTNLFYIVNGQKGTGKTRTIVELIKSRMSSDGNETWMLYVPVRSAKVFPKDLYFAFNLKLEWYLKNLLNYTMNNILESILEDIEQATKEFNEQTGKLPVIVIDNFENLEEENEEFVRTLLLKANEWAIRNSIKVVFVSSSNYSSCLRLLENHQTLWKRSGSTLTIRDLTFEESFSYLNNPITIFDEDGNYKCKLKMDKSRICEIISLVGGRLEYLERFKKDWILGINFEETAQQLIEKENERLLIAYKTSEKWKIMIKIGKSKDGIFLEDIHKEFSEEEIHNLLILGVLKLKKSNGKLKLKFDSRLSKRVFEERMTK</sequence>
<dbReference type="OrthoDB" id="9981780at2759"/>
<protein>
    <submittedName>
        <fullName evidence="2">DgyrCDS10338</fullName>
    </submittedName>
</protein>
<dbReference type="PANTHER" id="PTHR36168:SF1">
    <property type="entry name" value="ORC1-LIKE AAA ATPASE DOMAIN-CONTAINING PROTEIN"/>
    <property type="match status" value="1"/>
</dbReference>
<dbReference type="Gene3D" id="3.40.50.300">
    <property type="entry name" value="P-loop containing nucleotide triphosphate hydrolases"/>
    <property type="match status" value="1"/>
</dbReference>
<dbReference type="InterPro" id="IPR027417">
    <property type="entry name" value="P-loop_NTPase"/>
</dbReference>
<dbReference type="EMBL" id="CAJFCJ010000015">
    <property type="protein sequence ID" value="CAD5121876.1"/>
    <property type="molecule type" value="Genomic_DNA"/>
</dbReference>
<dbReference type="GO" id="GO:0005524">
    <property type="term" value="F:ATP binding"/>
    <property type="evidence" value="ECO:0007669"/>
    <property type="project" value="InterPro"/>
</dbReference>